<reference evidence="7" key="1">
    <citation type="journal article" date="2020" name="mSystems">
        <title>Genome- and Community-Level Interaction Insights into Carbon Utilization and Element Cycling Functions of Hydrothermarchaeota in Hydrothermal Sediment.</title>
        <authorList>
            <person name="Zhou Z."/>
            <person name="Liu Y."/>
            <person name="Xu W."/>
            <person name="Pan J."/>
            <person name="Luo Z.H."/>
            <person name="Li M."/>
        </authorList>
    </citation>
    <scope>NUCLEOTIDE SEQUENCE [LARGE SCALE GENOMIC DNA]</scope>
    <source>
        <strain evidence="7">SpSt-769</strain>
    </source>
</reference>
<feature type="domain" description="ATPase BadF/BadG/BcrA/BcrD type" evidence="5">
    <location>
        <begin position="302"/>
        <end position="553"/>
    </location>
</feature>
<dbReference type="PANTHER" id="PTHR32329:SF7">
    <property type="entry name" value="ACTIVATOR OF 2-HYDROXYACYL-COA-HYDRATASE"/>
    <property type="match status" value="1"/>
</dbReference>
<evidence type="ECO:0000256" key="1">
    <source>
        <dbReference type="ARBA" id="ARBA00001966"/>
    </source>
</evidence>
<feature type="domain" description="ATPase BadF/BadG/BcrA/BcrD type" evidence="5">
    <location>
        <begin position="85"/>
        <end position="249"/>
    </location>
</feature>
<evidence type="ECO:0000256" key="4">
    <source>
        <dbReference type="ARBA" id="ARBA00023014"/>
    </source>
</evidence>
<keyword evidence="4" id="KW-0411">Iron-sulfur</keyword>
<dbReference type="EMBL" id="DTGT01000293">
    <property type="protein sequence ID" value="HGH61466.1"/>
    <property type="molecule type" value="Genomic_DNA"/>
</dbReference>
<dbReference type="Gene3D" id="3.40.50.11900">
    <property type="match status" value="1"/>
</dbReference>
<feature type="domain" description="DUF2229" evidence="6">
    <location>
        <begin position="658"/>
        <end position="872"/>
    </location>
</feature>
<keyword evidence="2" id="KW-0479">Metal-binding</keyword>
<dbReference type="Pfam" id="PF01869">
    <property type="entry name" value="BcrAD_BadFG"/>
    <property type="match status" value="2"/>
</dbReference>
<dbReference type="PANTHER" id="PTHR32329">
    <property type="entry name" value="BIFUNCTIONAL PROTEIN [INCLUDES 2-HYDROXYACYL-COA DEHYDRATASE (N-TER) AND ITS ACTIVATOR DOMAIN (C_TERM)-RELATED"/>
    <property type="match status" value="1"/>
</dbReference>
<accession>A0A7C4ASB7</accession>
<dbReference type="SUPFAM" id="SSF53067">
    <property type="entry name" value="Actin-like ATPase domain"/>
    <property type="match status" value="2"/>
</dbReference>
<dbReference type="Pfam" id="PF09989">
    <property type="entry name" value="DUF2229"/>
    <property type="match status" value="1"/>
</dbReference>
<proteinExistence type="predicted"/>
<dbReference type="InterPro" id="IPR018709">
    <property type="entry name" value="CoA_activase_DUF2229"/>
</dbReference>
<evidence type="ECO:0000313" key="7">
    <source>
        <dbReference type="EMBL" id="HGH61466.1"/>
    </source>
</evidence>
<evidence type="ECO:0000256" key="3">
    <source>
        <dbReference type="ARBA" id="ARBA00023004"/>
    </source>
</evidence>
<evidence type="ECO:0000259" key="6">
    <source>
        <dbReference type="Pfam" id="PF09989"/>
    </source>
</evidence>
<dbReference type="CDD" id="cd24034">
    <property type="entry name" value="ASKHA_NBD_O66634-like_rpt1"/>
    <property type="match status" value="1"/>
</dbReference>
<keyword evidence="3" id="KW-0408">Iron</keyword>
<dbReference type="Gene3D" id="3.30.420.40">
    <property type="match status" value="4"/>
</dbReference>
<comment type="cofactor">
    <cofactor evidence="1">
        <name>[4Fe-4S] cluster</name>
        <dbReference type="ChEBI" id="CHEBI:49883"/>
    </cofactor>
</comment>
<dbReference type="CDD" id="cd24035">
    <property type="entry name" value="ASKHA_NBD_O66634-like_rpt2"/>
    <property type="match status" value="1"/>
</dbReference>
<gene>
    <name evidence="7" type="ORF">ENV54_09235</name>
</gene>
<organism evidence="7">
    <name type="scientific">Desulfomonile tiedjei</name>
    <dbReference type="NCBI Taxonomy" id="2358"/>
    <lineage>
        <taxon>Bacteria</taxon>
        <taxon>Pseudomonadati</taxon>
        <taxon>Thermodesulfobacteriota</taxon>
        <taxon>Desulfomonilia</taxon>
        <taxon>Desulfomonilales</taxon>
        <taxon>Desulfomonilaceae</taxon>
        <taxon>Desulfomonile</taxon>
    </lineage>
</organism>
<evidence type="ECO:0000256" key="2">
    <source>
        <dbReference type="ARBA" id="ARBA00022723"/>
    </source>
</evidence>
<sequence length="1428" mass="158717">MEVLGMCLGASTLSMVRLRKENGAPEIVHATTITHEGNPRKVLLDTLEKEPRISEIPIAVTGRKFIQFMKLTTISEPEAVEMAAAHILRGKGQYRVIVSAGGETFIVYHLDDDFKIQGIQTGNKCASGTGEFFLQQIGRMNLSLEEVSALGISEEVHKVSGRCSVFCKSDCTHALNKGIPKAHVVAGLGMMMANKVLELLKKLPKKSIMLVGGSSKNKTMIHYLSKEIDDLFIPEEAPYFEAYGAALWALDHPTVRYTGPRDVFEQKSSTFSYLRPLSEFRDKVHFNDRPRGVAQPGDRTILGLDVGSTTTKGVIMRCSDKAILAADYLRTDGDPVAAARKVYRSLADQITAPIQIKGLGVTGSGRQIAGLHAMTLGVINEIIAHATAAVHFDRDVDTIFEIGGQDAKYTYITNGVPSDYAMNEACSAGTGSFLEESAKESLGLKVVDIGKVAYEGSKPPNFNDQCAAFIGSDIKNAAQEGIPLSDIVAGLVYSICMNYSNRVKGNRPVGAKVFMQGGVCYNEAIPAAMAAITGKEIVVPPEPGLMGAFGVALEVERRINLGLMAEQDFDLNSLANREVAYKKSFICGGGKEKCDRRCEIARIEIEGKTYPFGGACNRYVNLVRNIQFEREKYDMVDYRQKLVFEDLAPDDPADPRPTIGMNRSFLVNTYFPFFNTFFAELGYRLVLPDTVDPEGMDQRGAAFCFPVEIAHGYVVDLLRKDPNILFLPHIRGVPTDHENPNTCTCVFVQGEAFYLSSTFEGIGKKRVLTPYLDLSRGFEARLEDFIEIAKQLGASRTQGAEAARKAIAAQERFKERLRAKGREILDTLQQDPEAIAIILFGRPYNAFAPEANKGIPAKFASRGYYIAPYDMLPYEDQELQDAETMYWSMGRMILKAARMTRNHKQLFGTYISNFSCGPDSFIVGYFRDEMGRKPSLTLELDSHTADAGLETRIEAFLDIVHYYRELESRKQISQARKDFRPAKAMMLDGKPIILTADGRKLPLTHPSVRIILPAMGRFAHQALVNTFKKVGINAIGLPPADEEVLKLGRGNSTCKECLPLQTTVGSMLKYLTQDRPEGEVTAYFMPGAGGPCRFGQYNVFSRRLIERYQFPDVAVLTLNAANGYMGLGDRFTLPAWRAIIIGDVMYEIWSTLLAAAKDRDAALKVFYAEWDKLVNVVHKPWRLIKRQIQSTAETLRAIPLVMPYEKIPKISLTGEIYVRNDPISLQRLVEKMADRGFIVRTSQTSEWIKYVDWLIKNRIEGDKPDIPFWIRYFVKRHFDSKVRDLFAPSGLFFHETLRVEDLIEAGEPFVSPRLTGEAILTVGAALHEILHPACGIISIGPFGCMPSRVAESILSEKFTTATKLNLIMGKNGDSTIGKSPILRGKERKLPFLAIETDGNPFPQIIEARLEAFALQARRLHEQMMAEGH</sequence>
<dbReference type="GO" id="GO:0051536">
    <property type="term" value="F:iron-sulfur cluster binding"/>
    <property type="evidence" value="ECO:0007669"/>
    <property type="project" value="UniProtKB-KW"/>
</dbReference>
<protein>
    <submittedName>
        <fullName evidence="7">Activase</fullName>
    </submittedName>
</protein>
<evidence type="ECO:0000259" key="5">
    <source>
        <dbReference type="Pfam" id="PF01869"/>
    </source>
</evidence>
<comment type="caution">
    <text evidence="7">The sequence shown here is derived from an EMBL/GenBank/DDBJ whole genome shotgun (WGS) entry which is preliminary data.</text>
</comment>
<dbReference type="NCBIfam" id="TIGR00241">
    <property type="entry name" value="CoA_E_activ"/>
    <property type="match status" value="1"/>
</dbReference>
<dbReference type="InterPro" id="IPR002731">
    <property type="entry name" value="ATPase_BadF"/>
</dbReference>
<dbReference type="InterPro" id="IPR051805">
    <property type="entry name" value="Dehydratase_Activator_Redct"/>
</dbReference>
<dbReference type="InterPro" id="IPR043129">
    <property type="entry name" value="ATPase_NBD"/>
</dbReference>
<dbReference type="GO" id="GO:0046872">
    <property type="term" value="F:metal ion binding"/>
    <property type="evidence" value="ECO:0007669"/>
    <property type="project" value="UniProtKB-KW"/>
</dbReference>
<name>A0A7C4ASB7_9BACT</name>
<dbReference type="InterPro" id="IPR008275">
    <property type="entry name" value="CoA_E_activase_dom"/>
</dbReference>